<organism evidence="10 11">
    <name type="scientific">Allochromatium warmingii</name>
    <name type="common">Chromatium warmingii</name>
    <dbReference type="NCBI Taxonomy" id="61595"/>
    <lineage>
        <taxon>Bacteria</taxon>
        <taxon>Pseudomonadati</taxon>
        <taxon>Pseudomonadota</taxon>
        <taxon>Gammaproteobacteria</taxon>
        <taxon>Chromatiales</taxon>
        <taxon>Chromatiaceae</taxon>
        <taxon>Allochromatium</taxon>
    </lineage>
</organism>
<dbReference type="AlphaFoldDB" id="A0A1H3HQW3"/>
<comment type="subunit">
    <text evidence="3 8">Homodimer.</text>
</comment>
<feature type="domain" description="PhoU" evidence="9">
    <location>
        <begin position="122"/>
        <end position="207"/>
    </location>
</feature>
<evidence type="ECO:0000313" key="10">
    <source>
        <dbReference type="EMBL" id="SDY17863.1"/>
    </source>
</evidence>
<evidence type="ECO:0000256" key="2">
    <source>
        <dbReference type="ARBA" id="ARBA00008107"/>
    </source>
</evidence>
<evidence type="ECO:0000256" key="6">
    <source>
        <dbReference type="ARBA" id="ARBA00022592"/>
    </source>
</evidence>
<proteinExistence type="inferred from homology"/>
<keyword evidence="4 8" id="KW-0813">Transport</keyword>
<dbReference type="GO" id="GO:0006817">
    <property type="term" value="P:phosphate ion transport"/>
    <property type="evidence" value="ECO:0007669"/>
    <property type="project" value="UniProtKB-KW"/>
</dbReference>
<evidence type="ECO:0000259" key="9">
    <source>
        <dbReference type="Pfam" id="PF01895"/>
    </source>
</evidence>
<keyword evidence="5 8" id="KW-0963">Cytoplasm</keyword>
<dbReference type="RefSeq" id="WP_091334555.1">
    <property type="nucleotide sequence ID" value="NZ_FNOW01000036.1"/>
</dbReference>
<comment type="function">
    <text evidence="7 8">Plays a role in the regulation of phosphate uptake.</text>
</comment>
<keyword evidence="11" id="KW-1185">Reference proteome</keyword>
<sequence length="220" mass="24301">MQLLIEKKREALRTGLFTLSNQVAASLQRSLEALRNQDTVLAQKIVAEDALINHERRFLEQQALVVLAAHQPAGRDLRVIGASLEMIAELERIADHAADVARILLKTPDLPLPNEPLKRIGLMGDIALAMFTRVMAVYAENGGADQARAAVAREDEVDALEAAAVRDVIVWLCDQHAASSLFGMQLLWIAHHYERVADRATNIAERIIYIETGETPELNG</sequence>
<evidence type="ECO:0000313" key="11">
    <source>
        <dbReference type="Proteomes" id="UP000198672"/>
    </source>
</evidence>
<evidence type="ECO:0000256" key="5">
    <source>
        <dbReference type="ARBA" id="ARBA00022490"/>
    </source>
</evidence>
<dbReference type="GO" id="GO:0030643">
    <property type="term" value="P:intracellular phosphate ion homeostasis"/>
    <property type="evidence" value="ECO:0007669"/>
    <property type="project" value="InterPro"/>
</dbReference>
<dbReference type="NCBIfam" id="TIGR02135">
    <property type="entry name" value="phoU_full"/>
    <property type="match status" value="1"/>
</dbReference>
<dbReference type="OrthoDB" id="9814256at2"/>
<dbReference type="PANTHER" id="PTHR42930">
    <property type="entry name" value="PHOSPHATE-SPECIFIC TRANSPORT SYSTEM ACCESSORY PROTEIN PHOU"/>
    <property type="match status" value="1"/>
</dbReference>
<dbReference type="GO" id="GO:0045936">
    <property type="term" value="P:negative regulation of phosphate metabolic process"/>
    <property type="evidence" value="ECO:0007669"/>
    <property type="project" value="InterPro"/>
</dbReference>
<dbReference type="Proteomes" id="UP000198672">
    <property type="component" value="Unassembled WGS sequence"/>
</dbReference>
<gene>
    <name evidence="10" type="ORF">SAMN05421644_1366</name>
</gene>
<protein>
    <recommendedName>
        <fullName evidence="8">Phosphate-specific transport system accessory protein PhoU</fullName>
    </recommendedName>
</protein>
<dbReference type="InterPro" id="IPR038078">
    <property type="entry name" value="PhoU-like_sf"/>
</dbReference>
<comment type="similarity">
    <text evidence="2 8">Belongs to the PhoU family.</text>
</comment>
<dbReference type="FunFam" id="1.20.58.220:FF:000004">
    <property type="entry name" value="Phosphate-specific transport system accessory protein PhoU"/>
    <property type="match status" value="1"/>
</dbReference>
<comment type="subcellular location">
    <subcellularLocation>
        <location evidence="1 8">Cytoplasm</location>
    </subcellularLocation>
</comment>
<evidence type="ECO:0000256" key="1">
    <source>
        <dbReference type="ARBA" id="ARBA00004496"/>
    </source>
</evidence>
<evidence type="ECO:0000256" key="4">
    <source>
        <dbReference type="ARBA" id="ARBA00022448"/>
    </source>
</evidence>
<dbReference type="STRING" id="61595.SAMN05421644_1366"/>
<dbReference type="GO" id="GO:0005737">
    <property type="term" value="C:cytoplasm"/>
    <property type="evidence" value="ECO:0007669"/>
    <property type="project" value="UniProtKB-SubCell"/>
</dbReference>
<name>A0A1H3HQW3_ALLWA</name>
<dbReference type="Pfam" id="PF01895">
    <property type="entry name" value="PhoU"/>
    <property type="match status" value="2"/>
</dbReference>
<dbReference type="PANTHER" id="PTHR42930:SF3">
    <property type="entry name" value="PHOSPHATE-SPECIFIC TRANSPORT SYSTEM ACCESSORY PROTEIN PHOU"/>
    <property type="match status" value="1"/>
</dbReference>
<accession>A0A1H3HQW3</accession>
<dbReference type="PIRSF" id="PIRSF003107">
    <property type="entry name" value="PhoU"/>
    <property type="match status" value="1"/>
</dbReference>
<evidence type="ECO:0000256" key="8">
    <source>
        <dbReference type="PIRNR" id="PIRNR003107"/>
    </source>
</evidence>
<dbReference type="InterPro" id="IPR028366">
    <property type="entry name" value="PhoU"/>
</dbReference>
<keyword evidence="6 8" id="KW-0592">Phosphate transport</keyword>
<feature type="domain" description="PhoU" evidence="9">
    <location>
        <begin position="19"/>
        <end position="103"/>
    </location>
</feature>
<dbReference type="SUPFAM" id="SSF109755">
    <property type="entry name" value="PhoU-like"/>
    <property type="match status" value="1"/>
</dbReference>
<reference evidence="11" key="1">
    <citation type="submission" date="2016-10" db="EMBL/GenBank/DDBJ databases">
        <authorList>
            <person name="Varghese N."/>
            <person name="Submissions S."/>
        </authorList>
    </citation>
    <scope>NUCLEOTIDE SEQUENCE [LARGE SCALE GENOMIC DNA]</scope>
    <source>
        <strain evidence="11">DSM 173</strain>
    </source>
</reference>
<dbReference type="EMBL" id="FNOW01000036">
    <property type="protein sequence ID" value="SDY17863.1"/>
    <property type="molecule type" value="Genomic_DNA"/>
</dbReference>
<evidence type="ECO:0000256" key="7">
    <source>
        <dbReference type="ARBA" id="ARBA00056181"/>
    </source>
</evidence>
<dbReference type="InterPro" id="IPR026022">
    <property type="entry name" value="PhoU_dom"/>
</dbReference>
<evidence type="ECO:0000256" key="3">
    <source>
        <dbReference type="ARBA" id="ARBA00011738"/>
    </source>
</evidence>
<dbReference type="Gene3D" id="1.20.58.220">
    <property type="entry name" value="Phosphate transport system protein phou homolog 2, domain 2"/>
    <property type="match status" value="1"/>
</dbReference>